<dbReference type="Pfam" id="PF00132">
    <property type="entry name" value="Hexapep"/>
    <property type="match status" value="1"/>
</dbReference>
<dbReference type="InterPro" id="IPR011004">
    <property type="entry name" value="Trimer_LpxA-like_sf"/>
</dbReference>
<comment type="similarity">
    <text evidence="2 11">Belongs to the transferase hexapeptide repeat family.</text>
</comment>
<comment type="pathway">
    <text evidence="1">Amino-acid biosynthesis; L-cysteine biosynthesis; L-cysteine from L-serine: step 1/2.</text>
</comment>
<protein>
    <recommendedName>
        <fullName evidence="4 11">Serine acetyltransferase</fullName>
        <ecNumber evidence="3 11">2.3.1.30</ecNumber>
    </recommendedName>
</protein>
<name>A0A6J4HFN9_9BACT</name>
<sequence length="265" mass="28379">MREDIQTVFRKDPAARSVWEVLTYAGLWALLSHRVAHRLWRGGLKFPARFLSQATRFWTGIEIHPGARIGRRFFIDHGMGVVIGETAEIGDDVLMYHQVTLGGTSLEKVKRHPTIGNNVLIGMGAKVIGAITVGDNARVGANAVVTRDVPANSTAVGIPAKVVKQDGVYVRAVLDGAHGHPHVLAPAPARPAPARPAPAVMDSALNALDPQGEAIGRLLDEIEALRQRLAVLEAEHNFPHPASTGGPVSASPASEWHPHDIEAVV</sequence>
<evidence type="ECO:0000256" key="6">
    <source>
        <dbReference type="ARBA" id="ARBA00022679"/>
    </source>
</evidence>
<dbReference type="InterPro" id="IPR018357">
    <property type="entry name" value="Hexapep_transf_CS"/>
</dbReference>
<dbReference type="Gene3D" id="2.160.10.10">
    <property type="entry name" value="Hexapeptide repeat proteins"/>
    <property type="match status" value="1"/>
</dbReference>
<evidence type="ECO:0000256" key="12">
    <source>
        <dbReference type="SAM" id="MobiDB-lite"/>
    </source>
</evidence>
<dbReference type="NCBIfam" id="NF041874">
    <property type="entry name" value="EPS_EpsC"/>
    <property type="match status" value="1"/>
</dbReference>
<dbReference type="NCBIfam" id="TIGR01172">
    <property type="entry name" value="cysE"/>
    <property type="match status" value="1"/>
</dbReference>
<evidence type="ECO:0000256" key="5">
    <source>
        <dbReference type="ARBA" id="ARBA00022605"/>
    </source>
</evidence>
<dbReference type="InterPro" id="IPR005881">
    <property type="entry name" value="Ser_O-AcTrfase"/>
</dbReference>
<dbReference type="InterPro" id="IPR045304">
    <property type="entry name" value="LbH_SAT"/>
</dbReference>
<dbReference type="Gene3D" id="1.10.3130.10">
    <property type="entry name" value="serine acetyltransferase, domain 1"/>
    <property type="match status" value="1"/>
</dbReference>
<dbReference type="FunFam" id="2.160.10.10:FF:000007">
    <property type="entry name" value="Serine acetyltransferase"/>
    <property type="match status" value="1"/>
</dbReference>
<keyword evidence="5" id="KW-0028">Amino-acid biosynthesis</keyword>
<evidence type="ECO:0000256" key="11">
    <source>
        <dbReference type="PIRNR" id="PIRNR000441"/>
    </source>
</evidence>
<evidence type="ECO:0000256" key="2">
    <source>
        <dbReference type="ARBA" id="ARBA00007274"/>
    </source>
</evidence>
<evidence type="ECO:0000256" key="4">
    <source>
        <dbReference type="ARBA" id="ARBA00018522"/>
    </source>
</evidence>
<dbReference type="InterPro" id="IPR053376">
    <property type="entry name" value="Serine_acetyltransferase"/>
</dbReference>
<keyword evidence="9 11" id="KW-0012">Acyltransferase</keyword>
<proteinExistence type="inferred from homology"/>
<dbReference type="PIRSF" id="PIRSF000441">
    <property type="entry name" value="CysE"/>
    <property type="match status" value="1"/>
</dbReference>
<evidence type="ECO:0000313" key="13">
    <source>
        <dbReference type="EMBL" id="CAA9220951.1"/>
    </source>
</evidence>
<keyword evidence="6 11" id="KW-0808">Transferase</keyword>
<feature type="region of interest" description="Disordered" evidence="12">
    <location>
        <begin position="237"/>
        <end position="265"/>
    </location>
</feature>
<dbReference type="SUPFAM" id="SSF51161">
    <property type="entry name" value="Trimeric LpxA-like enzymes"/>
    <property type="match status" value="1"/>
</dbReference>
<dbReference type="PROSITE" id="PS00101">
    <property type="entry name" value="HEXAPEP_TRANSFERASES"/>
    <property type="match status" value="1"/>
</dbReference>
<evidence type="ECO:0000256" key="10">
    <source>
        <dbReference type="ARBA" id="ARBA00049486"/>
    </source>
</evidence>
<evidence type="ECO:0000256" key="3">
    <source>
        <dbReference type="ARBA" id="ARBA00013266"/>
    </source>
</evidence>
<dbReference type="InterPro" id="IPR001451">
    <property type="entry name" value="Hexapep"/>
</dbReference>
<evidence type="ECO:0000256" key="9">
    <source>
        <dbReference type="ARBA" id="ARBA00023315"/>
    </source>
</evidence>
<comment type="catalytic activity">
    <reaction evidence="10 11">
        <text>L-serine + acetyl-CoA = O-acetyl-L-serine + CoA</text>
        <dbReference type="Rhea" id="RHEA:24560"/>
        <dbReference type="ChEBI" id="CHEBI:33384"/>
        <dbReference type="ChEBI" id="CHEBI:57287"/>
        <dbReference type="ChEBI" id="CHEBI:57288"/>
        <dbReference type="ChEBI" id="CHEBI:58340"/>
        <dbReference type="EC" id="2.3.1.30"/>
    </reaction>
</comment>
<dbReference type="CDD" id="cd03354">
    <property type="entry name" value="LbH_SAT"/>
    <property type="match status" value="1"/>
</dbReference>
<reference evidence="13" key="1">
    <citation type="submission" date="2020-02" db="EMBL/GenBank/DDBJ databases">
        <authorList>
            <person name="Meier V. D."/>
        </authorList>
    </citation>
    <scope>NUCLEOTIDE SEQUENCE</scope>
    <source>
        <strain evidence="13">AVDCRST_MAG63</strain>
    </source>
</reference>
<evidence type="ECO:0000256" key="8">
    <source>
        <dbReference type="ARBA" id="ARBA00023192"/>
    </source>
</evidence>
<dbReference type="GO" id="GO:0006535">
    <property type="term" value="P:cysteine biosynthetic process from serine"/>
    <property type="evidence" value="ECO:0007669"/>
    <property type="project" value="InterPro"/>
</dbReference>
<evidence type="ECO:0000256" key="7">
    <source>
        <dbReference type="ARBA" id="ARBA00022737"/>
    </source>
</evidence>
<dbReference type="PANTHER" id="PTHR42811">
    <property type="entry name" value="SERINE ACETYLTRANSFERASE"/>
    <property type="match status" value="1"/>
</dbReference>
<gene>
    <name evidence="13" type="ORF">AVDCRST_MAG63-490</name>
</gene>
<dbReference type="GO" id="GO:0009001">
    <property type="term" value="F:serine O-acetyltransferase activity"/>
    <property type="evidence" value="ECO:0007669"/>
    <property type="project" value="UniProtKB-EC"/>
</dbReference>
<dbReference type="AlphaFoldDB" id="A0A6J4HFN9"/>
<organism evidence="13">
    <name type="scientific">uncultured Armatimonadetes bacterium</name>
    <dbReference type="NCBI Taxonomy" id="157466"/>
    <lineage>
        <taxon>Bacteria</taxon>
        <taxon>Bacillati</taxon>
        <taxon>Armatimonadota</taxon>
        <taxon>environmental samples</taxon>
    </lineage>
</organism>
<evidence type="ECO:0000256" key="1">
    <source>
        <dbReference type="ARBA" id="ARBA00004876"/>
    </source>
</evidence>
<keyword evidence="7" id="KW-0677">Repeat</keyword>
<keyword evidence="8" id="KW-0198">Cysteine biosynthesis</keyword>
<dbReference type="EMBL" id="CADCTO010000064">
    <property type="protein sequence ID" value="CAA9220951.1"/>
    <property type="molecule type" value="Genomic_DNA"/>
</dbReference>
<accession>A0A6J4HFN9</accession>
<feature type="compositionally biased region" description="Basic and acidic residues" evidence="12">
    <location>
        <begin position="256"/>
        <end position="265"/>
    </location>
</feature>
<dbReference type="InterPro" id="IPR042122">
    <property type="entry name" value="Ser_AcTrfase_N_sf"/>
</dbReference>
<dbReference type="GO" id="GO:0005737">
    <property type="term" value="C:cytoplasm"/>
    <property type="evidence" value="ECO:0007669"/>
    <property type="project" value="InterPro"/>
</dbReference>
<dbReference type="EC" id="2.3.1.30" evidence="3 11"/>